<dbReference type="EMBL" id="JBGNUJ010000012">
    <property type="protein sequence ID" value="KAL3952996.1"/>
    <property type="molecule type" value="Genomic_DNA"/>
</dbReference>
<accession>A0ACC4D9F6</accession>
<reference evidence="1" key="1">
    <citation type="submission" date="2024-12" db="EMBL/GenBank/DDBJ databases">
        <title>Comparative genomics and development of molecular markers within Purpureocillium lilacinum and among Purpureocillium species.</title>
        <authorList>
            <person name="Yeh Z.-Y."/>
            <person name="Ni N.-T."/>
            <person name="Lo P.-H."/>
            <person name="Mushyakhwo K."/>
            <person name="Lin C.-F."/>
            <person name="Nai Y.-S."/>
        </authorList>
    </citation>
    <scope>NUCLEOTIDE SEQUENCE</scope>
    <source>
        <strain evidence="1">NCHU-NPUST-175</strain>
    </source>
</reference>
<organism evidence="1 2">
    <name type="scientific">Purpureocillium lilacinum</name>
    <name type="common">Paecilomyces lilacinus</name>
    <dbReference type="NCBI Taxonomy" id="33203"/>
    <lineage>
        <taxon>Eukaryota</taxon>
        <taxon>Fungi</taxon>
        <taxon>Dikarya</taxon>
        <taxon>Ascomycota</taxon>
        <taxon>Pezizomycotina</taxon>
        <taxon>Sordariomycetes</taxon>
        <taxon>Hypocreomycetidae</taxon>
        <taxon>Hypocreales</taxon>
        <taxon>Ophiocordycipitaceae</taxon>
        <taxon>Purpureocillium</taxon>
    </lineage>
</organism>
<comment type="caution">
    <text evidence="1">The sequence shown here is derived from an EMBL/GenBank/DDBJ whole genome shotgun (WGS) entry which is preliminary data.</text>
</comment>
<keyword evidence="2" id="KW-1185">Reference proteome</keyword>
<proteinExistence type="predicted"/>
<name>A0ACC4D9F6_PURLI</name>
<gene>
    <name evidence="1" type="ORF">ACCO45_012939</name>
</gene>
<evidence type="ECO:0000313" key="2">
    <source>
        <dbReference type="Proteomes" id="UP001638806"/>
    </source>
</evidence>
<dbReference type="Proteomes" id="UP001638806">
    <property type="component" value="Unassembled WGS sequence"/>
</dbReference>
<sequence>MVQPVMFTSALTEEPAKPLIPPQWQARSTRDTGSSRTRLEAWNTARGRPKMAPPARDGIGGAVPQGRMRRRIIVVEMEPMEILSGAAVD</sequence>
<protein>
    <submittedName>
        <fullName evidence="1">Uncharacterized protein</fullName>
    </submittedName>
</protein>
<evidence type="ECO:0000313" key="1">
    <source>
        <dbReference type="EMBL" id="KAL3952996.1"/>
    </source>
</evidence>